<evidence type="ECO:0000313" key="3">
    <source>
        <dbReference type="Proteomes" id="UP001596527"/>
    </source>
</evidence>
<dbReference type="InterPro" id="IPR029044">
    <property type="entry name" value="Nucleotide-diphossugar_trans"/>
</dbReference>
<dbReference type="Pfam" id="PF00535">
    <property type="entry name" value="Glycos_transf_2"/>
    <property type="match status" value="1"/>
</dbReference>
<gene>
    <name evidence="2" type="ORF">ACFQWG_01480</name>
</gene>
<dbReference type="SUPFAM" id="SSF53448">
    <property type="entry name" value="Nucleotide-diphospho-sugar transferases"/>
    <property type="match status" value="1"/>
</dbReference>
<reference evidence="3" key="1">
    <citation type="journal article" date="2019" name="Int. J. Syst. Evol. Microbiol.">
        <title>The Global Catalogue of Microorganisms (GCM) 10K type strain sequencing project: providing services to taxonomists for standard genome sequencing and annotation.</title>
        <authorList>
            <consortium name="The Broad Institute Genomics Platform"/>
            <consortium name="The Broad Institute Genome Sequencing Center for Infectious Disease"/>
            <person name="Wu L."/>
            <person name="Ma J."/>
        </authorList>
    </citation>
    <scope>NUCLEOTIDE SEQUENCE [LARGE SCALE GENOMIC DNA]</scope>
    <source>
        <strain evidence="3">CCUG 56698</strain>
    </source>
</reference>
<dbReference type="EMBL" id="JBHTEF010000001">
    <property type="protein sequence ID" value="MFC7579897.1"/>
    <property type="molecule type" value="Genomic_DNA"/>
</dbReference>
<feature type="domain" description="Glycosyltransferase 2-like" evidence="1">
    <location>
        <begin position="5"/>
        <end position="37"/>
    </location>
</feature>
<evidence type="ECO:0000259" key="1">
    <source>
        <dbReference type="Pfam" id="PF00535"/>
    </source>
</evidence>
<name>A0ABW2SII8_9ACTO</name>
<organism evidence="2 3">
    <name type="scientific">Schaalia naturae</name>
    <dbReference type="NCBI Taxonomy" id="635203"/>
    <lineage>
        <taxon>Bacteria</taxon>
        <taxon>Bacillati</taxon>
        <taxon>Actinomycetota</taxon>
        <taxon>Actinomycetes</taxon>
        <taxon>Actinomycetales</taxon>
        <taxon>Actinomycetaceae</taxon>
        <taxon>Schaalia</taxon>
    </lineage>
</organism>
<keyword evidence="3" id="KW-1185">Reference proteome</keyword>
<comment type="caution">
    <text evidence="2">The sequence shown here is derived from an EMBL/GenBank/DDBJ whole genome shotgun (WGS) entry which is preliminary data.</text>
</comment>
<dbReference type="Gene3D" id="3.90.550.10">
    <property type="entry name" value="Spore Coat Polysaccharide Biosynthesis Protein SpsA, Chain A"/>
    <property type="match status" value="1"/>
</dbReference>
<protein>
    <submittedName>
        <fullName evidence="2">Glycosyltransferase family 2 protein</fullName>
    </submittedName>
</protein>
<sequence>MPLFSVIIPAYNAERYLDECLNSVRGQTFHDFELVKVNMHE</sequence>
<proteinExistence type="predicted"/>
<dbReference type="CDD" id="cd00761">
    <property type="entry name" value="Glyco_tranf_GTA_type"/>
    <property type="match status" value="1"/>
</dbReference>
<evidence type="ECO:0000313" key="2">
    <source>
        <dbReference type="EMBL" id="MFC7579897.1"/>
    </source>
</evidence>
<accession>A0ABW2SII8</accession>
<dbReference type="RefSeq" id="WP_367272933.1">
    <property type="nucleotide sequence ID" value="NZ_JBHTEF010000001.1"/>
</dbReference>
<dbReference type="Proteomes" id="UP001596527">
    <property type="component" value="Unassembled WGS sequence"/>
</dbReference>
<dbReference type="InterPro" id="IPR001173">
    <property type="entry name" value="Glyco_trans_2-like"/>
</dbReference>